<dbReference type="SMART" id="SM00422">
    <property type="entry name" value="HTH_MERR"/>
    <property type="match status" value="1"/>
</dbReference>
<evidence type="ECO:0000256" key="1">
    <source>
        <dbReference type="ARBA" id="ARBA00022491"/>
    </source>
</evidence>
<dbReference type="CDD" id="cd01106">
    <property type="entry name" value="HTH_TipAL-Mta"/>
    <property type="match status" value="1"/>
</dbReference>
<reference evidence="6" key="1">
    <citation type="submission" date="2020-09" db="EMBL/GenBank/DDBJ databases">
        <title>Bacillus faecalis sp. nov., a moderately halophilic bacterium isolated from cow faeces.</title>
        <authorList>
            <person name="Jiang L."/>
            <person name="Lee J."/>
        </authorList>
    </citation>
    <scope>NUCLEOTIDE SEQUENCE</scope>
    <source>
        <strain evidence="6">AGMB 02131</strain>
    </source>
</reference>
<dbReference type="InterPro" id="IPR047057">
    <property type="entry name" value="MerR_fam"/>
</dbReference>
<dbReference type="InterPro" id="IPR000551">
    <property type="entry name" value="MerR-type_HTH_dom"/>
</dbReference>
<dbReference type="GO" id="GO:0003700">
    <property type="term" value="F:DNA-binding transcription factor activity"/>
    <property type="evidence" value="ECO:0007669"/>
    <property type="project" value="InterPro"/>
</dbReference>
<accession>A0A927D1Y7</accession>
<evidence type="ECO:0000313" key="7">
    <source>
        <dbReference type="Proteomes" id="UP000602076"/>
    </source>
</evidence>
<keyword evidence="4" id="KW-0804">Transcription</keyword>
<evidence type="ECO:0000256" key="4">
    <source>
        <dbReference type="ARBA" id="ARBA00023163"/>
    </source>
</evidence>
<evidence type="ECO:0000256" key="2">
    <source>
        <dbReference type="ARBA" id="ARBA00023015"/>
    </source>
</evidence>
<dbReference type="Pfam" id="PF13411">
    <property type="entry name" value="MerR_1"/>
    <property type="match status" value="1"/>
</dbReference>
<protein>
    <submittedName>
        <fullName evidence="6">MerR family transcriptional regulator</fullName>
    </submittedName>
</protein>
<feature type="domain" description="HTH merR-type" evidence="5">
    <location>
        <begin position="3"/>
        <end position="72"/>
    </location>
</feature>
<comment type="caution">
    <text evidence="6">The sequence shown here is derived from an EMBL/GenBank/DDBJ whole genome shotgun (WGS) entry which is preliminary data.</text>
</comment>
<dbReference type="Gene3D" id="1.10.1660.10">
    <property type="match status" value="1"/>
</dbReference>
<evidence type="ECO:0000256" key="3">
    <source>
        <dbReference type="ARBA" id="ARBA00023125"/>
    </source>
</evidence>
<keyword evidence="3" id="KW-0238">DNA-binding</keyword>
<dbReference type="RefSeq" id="WP_190999612.1">
    <property type="nucleotide sequence ID" value="NZ_JACXSI010000055.1"/>
</dbReference>
<dbReference type="PANTHER" id="PTHR30204">
    <property type="entry name" value="REDOX-CYCLING DRUG-SENSING TRANSCRIPTIONAL ACTIVATOR SOXR"/>
    <property type="match status" value="1"/>
</dbReference>
<dbReference type="PROSITE" id="PS50937">
    <property type="entry name" value="HTH_MERR_2"/>
    <property type="match status" value="1"/>
</dbReference>
<dbReference type="InterPro" id="IPR009061">
    <property type="entry name" value="DNA-bd_dom_put_sf"/>
</dbReference>
<gene>
    <name evidence="6" type="ORF">IEO70_17235</name>
</gene>
<dbReference type="GO" id="GO:0003677">
    <property type="term" value="F:DNA binding"/>
    <property type="evidence" value="ECO:0007669"/>
    <property type="project" value="UniProtKB-KW"/>
</dbReference>
<sequence length="257" mass="30535">MKYFSIGEVSKKFNTSLRTLRYYDEINLLQPEVKDESGRRFYSQDNLLTLEKITLLKSASLPLSDIQNILNEADMHAVLLLHKNLLQKEIQQLQQSLAHTQSLLHILFLEEELNWEQLLPLVRQNEMMNKEKKLVTDDFFNKQEQLTLKEVLPHLENDNPETIKWLHIMKRIQLYAEKKLPPHSKEAQLLAADIQLLTLETFDGDEELAERFWKARKSEEQSEAMNLYPIDQELLDYVEEITSVYENMNRQPKRRRN</sequence>
<proteinExistence type="predicted"/>
<name>A0A927D1Y7_9BACI</name>
<dbReference type="Proteomes" id="UP000602076">
    <property type="component" value="Unassembled WGS sequence"/>
</dbReference>
<dbReference type="PANTHER" id="PTHR30204:SF69">
    <property type="entry name" value="MERR-FAMILY TRANSCRIPTIONAL REGULATOR"/>
    <property type="match status" value="1"/>
</dbReference>
<dbReference type="EMBL" id="JACXSI010000055">
    <property type="protein sequence ID" value="MBD3110080.1"/>
    <property type="molecule type" value="Genomic_DNA"/>
</dbReference>
<evidence type="ECO:0000313" key="6">
    <source>
        <dbReference type="EMBL" id="MBD3110080.1"/>
    </source>
</evidence>
<organism evidence="6 7">
    <name type="scientific">Peribacillus faecalis</name>
    <dbReference type="NCBI Taxonomy" id="2772559"/>
    <lineage>
        <taxon>Bacteria</taxon>
        <taxon>Bacillati</taxon>
        <taxon>Bacillota</taxon>
        <taxon>Bacilli</taxon>
        <taxon>Bacillales</taxon>
        <taxon>Bacillaceae</taxon>
        <taxon>Peribacillus</taxon>
    </lineage>
</organism>
<keyword evidence="7" id="KW-1185">Reference proteome</keyword>
<evidence type="ECO:0000259" key="5">
    <source>
        <dbReference type="PROSITE" id="PS50937"/>
    </source>
</evidence>
<keyword evidence="2" id="KW-0805">Transcription regulation</keyword>
<dbReference type="SUPFAM" id="SSF46955">
    <property type="entry name" value="Putative DNA-binding domain"/>
    <property type="match status" value="1"/>
</dbReference>
<dbReference type="AlphaFoldDB" id="A0A927D1Y7"/>
<keyword evidence="1" id="KW-0678">Repressor</keyword>